<dbReference type="VEuPathDB" id="VectorBase:ASIC000489"/>
<feature type="compositionally biased region" description="Basic and acidic residues" evidence="1">
    <location>
        <begin position="47"/>
        <end position="70"/>
    </location>
</feature>
<dbReference type="VEuPathDB" id="VectorBase:ASIS001821"/>
<evidence type="ECO:0000256" key="1">
    <source>
        <dbReference type="SAM" id="MobiDB-lite"/>
    </source>
</evidence>
<evidence type="ECO:0000313" key="2">
    <source>
        <dbReference type="EMBL" id="KFB34865.1"/>
    </source>
</evidence>
<dbReference type="EMBL" id="KE524066">
    <property type="protein sequence ID" value="KFB34865.1"/>
    <property type="molecule type" value="Genomic_DNA"/>
</dbReference>
<dbReference type="EnsemblMetazoa" id="ASIC000489-RA">
    <property type="protein sequence ID" value="ASIC000489-PA"/>
    <property type="gene ID" value="ASIC000489"/>
</dbReference>
<reference evidence="2 4" key="1">
    <citation type="journal article" date="2014" name="BMC Genomics">
        <title>Genome sequence of Anopheles sinensis provides insight into genetics basis of mosquito competence for malaria parasites.</title>
        <authorList>
            <person name="Zhou D."/>
            <person name="Zhang D."/>
            <person name="Ding G."/>
            <person name="Shi L."/>
            <person name="Hou Q."/>
            <person name="Ye Y."/>
            <person name="Xu Y."/>
            <person name="Zhou H."/>
            <person name="Xiong C."/>
            <person name="Li S."/>
            <person name="Yu J."/>
            <person name="Hong S."/>
            <person name="Yu X."/>
            <person name="Zou P."/>
            <person name="Chen C."/>
            <person name="Chang X."/>
            <person name="Wang W."/>
            <person name="Lv Y."/>
            <person name="Sun Y."/>
            <person name="Ma L."/>
            <person name="Shen B."/>
            <person name="Zhu C."/>
        </authorList>
    </citation>
    <scope>NUCLEOTIDE SEQUENCE [LARGE SCALE GENOMIC DNA]</scope>
</reference>
<dbReference type="EMBL" id="ATLV01002533">
    <property type="status" value="NOT_ANNOTATED_CDS"/>
    <property type="molecule type" value="Genomic_DNA"/>
</dbReference>
<gene>
    <name evidence="2" type="ORF">ZHAS_00000489</name>
</gene>
<dbReference type="Proteomes" id="UP000030765">
    <property type="component" value="Unassembled WGS sequence"/>
</dbReference>
<evidence type="ECO:0000313" key="3">
    <source>
        <dbReference type="EnsemblMetazoa" id="ASIC000489-PA"/>
    </source>
</evidence>
<keyword evidence="4" id="KW-1185">Reference proteome</keyword>
<accession>A0A084VA71</accession>
<organism evidence="2">
    <name type="scientific">Anopheles sinensis</name>
    <name type="common">Mosquito</name>
    <dbReference type="NCBI Taxonomy" id="74873"/>
    <lineage>
        <taxon>Eukaryota</taxon>
        <taxon>Metazoa</taxon>
        <taxon>Ecdysozoa</taxon>
        <taxon>Arthropoda</taxon>
        <taxon>Hexapoda</taxon>
        <taxon>Insecta</taxon>
        <taxon>Pterygota</taxon>
        <taxon>Neoptera</taxon>
        <taxon>Endopterygota</taxon>
        <taxon>Diptera</taxon>
        <taxon>Nematocera</taxon>
        <taxon>Culicoidea</taxon>
        <taxon>Culicidae</taxon>
        <taxon>Anophelinae</taxon>
        <taxon>Anopheles</taxon>
    </lineage>
</organism>
<proteinExistence type="predicted"/>
<sequence length="78" mass="8768">MTAVTGSRACRAQTHKLRTQHKRAAPQLDAACQYSRIYSHTRKRHATEKSRKNLDEPHAPGEKNPRERGATHVGVVVI</sequence>
<reference evidence="3" key="2">
    <citation type="submission" date="2020-05" db="UniProtKB">
        <authorList>
            <consortium name="EnsemblMetazoa"/>
        </authorList>
    </citation>
    <scope>IDENTIFICATION</scope>
</reference>
<evidence type="ECO:0000313" key="4">
    <source>
        <dbReference type="Proteomes" id="UP000030765"/>
    </source>
</evidence>
<name>A0A084VA71_ANOSI</name>
<protein>
    <submittedName>
        <fullName evidence="2 3">Uncharacterized protein</fullName>
    </submittedName>
</protein>
<feature type="region of interest" description="Disordered" evidence="1">
    <location>
        <begin position="1"/>
        <end position="78"/>
    </location>
</feature>
<dbReference type="AlphaFoldDB" id="A0A084VA71"/>
<feature type="compositionally biased region" description="Basic residues" evidence="1">
    <location>
        <begin position="13"/>
        <end position="24"/>
    </location>
</feature>